<proteinExistence type="predicted"/>
<dbReference type="AlphaFoldDB" id="A0A917SQA8"/>
<dbReference type="Proteomes" id="UP000649829">
    <property type="component" value="Unassembled WGS sequence"/>
</dbReference>
<dbReference type="RefSeq" id="WP_156954647.1">
    <property type="nucleotide sequence ID" value="NZ_BMLF01000001.1"/>
</dbReference>
<evidence type="ECO:0000313" key="2">
    <source>
        <dbReference type="EMBL" id="GGL93505.1"/>
    </source>
</evidence>
<protein>
    <submittedName>
        <fullName evidence="2">Uncharacterized protein</fullName>
    </submittedName>
</protein>
<evidence type="ECO:0000256" key="1">
    <source>
        <dbReference type="SAM" id="SignalP"/>
    </source>
</evidence>
<gene>
    <name evidence="2" type="ORF">GCM10011534_14510</name>
</gene>
<name>A0A917SQA8_9RHOB</name>
<keyword evidence="3" id="KW-1185">Reference proteome</keyword>
<accession>A0A917SQA8</accession>
<evidence type="ECO:0000313" key="3">
    <source>
        <dbReference type="Proteomes" id="UP000649829"/>
    </source>
</evidence>
<feature type="chain" id="PRO_5037332734" evidence="1">
    <location>
        <begin position="24"/>
        <end position="136"/>
    </location>
</feature>
<dbReference type="EMBL" id="BMLF01000001">
    <property type="protein sequence ID" value="GGL93505.1"/>
    <property type="molecule type" value="Genomic_DNA"/>
</dbReference>
<reference evidence="2" key="2">
    <citation type="submission" date="2020-09" db="EMBL/GenBank/DDBJ databases">
        <authorList>
            <person name="Sun Q."/>
            <person name="Zhou Y."/>
        </authorList>
    </citation>
    <scope>NUCLEOTIDE SEQUENCE</scope>
    <source>
        <strain evidence="2">CGMCC 1.6293</strain>
    </source>
</reference>
<keyword evidence="1" id="KW-0732">Signal</keyword>
<feature type="signal peptide" evidence="1">
    <location>
        <begin position="1"/>
        <end position="23"/>
    </location>
</feature>
<sequence length="136" mass="14963">MSRHRRWIILGVALTAFAVGATASRAACRMQVGEARCVTAGSGFGAADDRDMAGGGSLSGHFRKAQGVKTIPDAPVLSPGDRLPDGVTVLFNRSRYRLPAPRDGWTYFRVGYEIYRADMFTRTVIDRVNDHMPVRY</sequence>
<comment type="caution">
    <text evidence="2">The sequence shown here is derived from an EMBL/GenBank/DDBJ whole genome shotgun (WGS) entry which is preliminary data.</text>
</comment>
<organism evidence="2 3">
    <name type="scientific">Pseudooceanicola nanhaiensis</name>
    <dbReference type="NCBI Taxonomy" id="375761"/>
    <lineage>
        <taxon>Bacteria</taxon>
        <taxon>Pseudomonadati</taxon>
        <taxon>Pseudomonadota</taxon>
        <taxon>Alphaproteobacteria</taxon>
        <taxon>Rhodobacterales</taxon>
        <taxon>Paracoccaceae</taxon>
        <taxon>Pseudooceanicola</taxon>
    </lineage>
</organism>
<reference evidence="2" key="1">
    <citation type="journal article" date="2014" name="Int. J. Syst. Evol. Microbiol.">
        <title>Complete genome sequence of Corynebacterium casei LMG S-19264T (=DSM 44701T), isolated from a smear-ripened cheese.</title>
        <authorList>
            <consortium name="US DOE Joint Genome Institute (JGI-PGF)"/>
            <person name="Walter F."/>
            <person name="Albersmeier A."/>
            <person name="Kalinowski J."/>
            <person name="Ruckert C."/>
        </authorList>
    </citation>
    <scope>NUCLEOTIDE SEQUENCE</scope>
    <source>
        <strain evidence="2">CGMCC 1.6293</strain>
    </source>
</reference>